<evidence type="ECO:0000313" key="12">
    <source>
        <dbReference type="EMBL" id="THH28564.1"/>
    </source>
</evidence>
<feature type="region of interest" description="Disordered" evidence="11">
    <location>
        <begin position="115"/>
        <end position="183"/>
    </location>
</feature>
<dbReference type="Gene3D" id="3.30.870.10">
    <property type="entry name" value="Endonuclease Chain A"/>
    <property type="match status" value="2"/>
</dbReference>
<keyword evidence="7" id="KW-0234">DNA repair</keyword>
<dbReference type="GO" id="GO:0003690">
    <property type="term" value="F:double-stranded DNA binding"/>
    <property type="evidence" value="ECO:0007669"/>
    <property type="project" value="TreeGrafter"/>
</dbReference>
<comment type="similarity">
    <text evidence="2">Belongs to the tyrosyl-DNA phosphodiesterase family.</text>
</comment>
<dbReference type="EMBL" id="SGPM01000171">
    <property type="protein sequence ID" value="THH28564.1"/>
    <property type="molecule type" value="Genomic_DNA"/>
</dbReference>
<dbReference type="InterPro" id="IPR010347">
    <property type="entry name" value="Tdp1"/>
</dbReference>
<feature type="active site" description="Nucleophile" evidence="9">
    <location>
        <position position="281"/>
    </location>
</feature>
<evidence type="ECO:0000256" key="11">
    <source>
        <dbReference type="SAM" id="MobiDB-lite"/>
    </source>
</evidence>
<evidence type="ECO:0000256" key="9">
    <source>
        <dbReference type="PIRSR" id="PIRSR610347-1"/>
    </source>
</evidence>
<evidence type="ECO:0000256" key="2">
    <source>
        <dbReference type="ARBA" id="ARBA00010205"/>
    </source>
</evidence>
<evidence type="ECO:0000256" key="6">
    <source>
        <dbReference type="ARBA" id="ARBA00022839"/>
    </source>
</evidence>
<dbReference type="SUPFAM" id="SSF56024">
    <property type="entry name" value="Phospholipase D/nuclease"/>
    <property type="match status" value="2"/>
</dbReference>
<keyword evidence="5" id="KW-0378">Hydrolase</keyword>
<evidence type="ECO:0000256" key="5">
    <source>
        <dbReference type="ARBA" id="ARBA00022801"/>
    </source>
</evidence>
<feature type="compositionally biased region" description="Acidic residues" evidence="11">
    <location>
        <begin position="39"/>
        <end position="54"/>
    </location>
</feature>
<keyword evidence="3" id="KW-0540">Nuclease</keyword>
<dbReference type="CDD" id="cd09123">
    <property type="entry name" value="PLDc_Tdp1_2"/>
    <property type="match status" value="1"/>
</dbReference>
<comment type="subcellular location">
    <subcellularLocation>
        <location evidence="1">Nucleus</location>
    </subcellularLocation>
</comment>
<dbReference type="GO" id="GO:0004527">
    <property type="term" value="F:exonuclease activity"/>
    <property type="evidence" value="ECO:0007669"/>
    <property type="project" value="UniProtKB-KW"/>
</dbReference>
<evidence type="ECO:0000313" key="13">
    <source>
        <dbReference type="Proteomes" id="UP000308730"/>
    </source>
</evidence>
<comment type="caution">
    <text evidence="12">The sequence shown here is derived from an EMBL/GenBank/DDBJ whole genome shotgun (WGS) entry which is preliminary data.</text>
</comment>
<feature type="compositionally biased region" description="Low complexity" evidence="11">
    <location>
        <begin position="159"/>
        <end position="183"/>
    </location>
</feature>
<name>A0A4S4MR00_9APHY</name>
<feature type="active site" description="Proton donor/acceptor" evidence="9">
    <location>
        <position position="524"/>
    </location>
</feature>
<evidence type="ECO:0000256" key="7">
    <source>
        <dbReference type="ARBA" id="ARBA00023204"/>
    </source>
</evidence>
<organism evidence="12 13">
    <name type="scientific">Antrodiella citrinella</name>
    <dbReference type="NCBI Taxonomy" id="2447956"/>
    <lineage>
        <taxon>Eukaryota</taxon>
        <taxon>Fungi</taxon>
        <taxon>Dikarya</taxon>
        <taxon>Basidiomycota</taxon>
        <taxon>Agaricomycotina</taxon>
        <taxon>Agaricomycetes</taxon>
        <taxon>Polyporales</taxon>
        <taxon>Steccherinaceae</taxon>
        <taxon>Antrodiella</taxon>
    </lineage>
</organism>
<dbReference type="PANTHER" id="PTHR12415:SF0">
    <property type="entry name" value="TYROSYL-DNA PHOSPHODIESTERASE 1"/>
    <property type="match status" value="1"/>
</dbReference>
<evidence type="ECO:0000256" key="10">
    <source>
        <dbReference type="PIRSR" id="PIRSR610347-2"/>
    </source>
</evidence>
<evidence type="ECO:0000256" key="1">
    <source>
        <dbReference type="ARBA" id="ARBA00004123"/>
    </source>
</evidence>
<keyword evidence="6" id="KW-0269">Exonuclease</keyword>
<evidence type="ECO:0000256" key="4">
    <source>
        <dbReference type="ARBA" id="ARBA00022763"/>
    </source>
</evidence>
<evidence type="ECO:0008006" key="14">
    <source>
        <dbReference type="Google" id="ProtNLM"/>
    </source>
</evidence>
<evidence type="ECO:0000256" key="8">
    <source>
        <dbReference type="ARBA" id="ARBA00023242"/>
    </source>
</evidence>
<protein>
    <recommendedName>
        <fullName evidence="14">PLD phosphodiesterase domain-containing protein</fullName>
    </recommendedName>
</protein>
<dbReference type="GO" id="GO:0005634">
    <property type="term" value="C:nucleus"/>
    <property type="evidence" value="ECO:0007669"/>
    <property type="project" value="UniProtKB-SubCell"/>
</dbReference>
<proteinExistence type="inferred from homology"/>
<keyword evidence="4" id="KW-0227">DNA damage</keyword>
<feature type="compositionally biased region" description="Polar residues" evidence="11">
    <location>
        <begin position="72"/>
        <end position="83"/>
    </location>
</feature>
<evidence type="ECO:0000256" key="3">
    <source>
        <dbReference type="ARBA" id="ARBA00022722"/>
    </source>
</evidence>
<dbReference type="GO" id="GO:0003697">
    <property type="term" value="F:single-stranded DNA binding"/>
    <property type="evidence" value="ECO:0007669"/>
    <property type="project" value="TreeGrafter"/>
</dbReference>
<reference evidence="12 13" key="1">
    <citation type="submission" date="2019-02" db="EMBL/GenBank/DDBJ databases">
        <title>Genome sequencing of the rare red list fungi Antrodiella citrinella (Flaviporus citrinellus).</title>
        <authorList>
            <person name="Buettner E."/>
            <person name="Kellner H."/>
        </authorList>
    </citation>
    <scope>NUCLEOTIDE SEQUENCE [LARGE SCALE GENOMIC DNA]</scope>
    <source>
        <strain evidence="12 13">DSM 108506</strain>
    </source>
</reference>
<dbReference type="CDD" id="cd09122">
    <property type="entry name" value="PLDc_Tdp1_1"/>
    <property type="match status" value="1"/>
</dbReference>
<dbReference type="Pfam" id="PF06087">
    <property type="entry name" value="Tyr-DNA_phospho"/>
    <property type="match status" value="1"/>
</dbReference>
<gene>
    <name evidence="12" type="ORF">EUX98_g5632</name>
</gene>
<sequence length="605" mass="67747">MDGFNDDEIARAIALSLKEATVSSSVPTHKHRKPVEVIEIDSDDEELPSNDEEAQFQADVRRAMEASKSDAGPSTATSSRQASISPYLAPAAEHIQLANNPLLFDRKRMEEERLARQKRLRPEMQQSSATVSDEDEEDDEERGREKNAKRQRISSTLPSAHRTNTASSSNAANARAGGSSSSRENNIFWEGELRQNANRFVNPAEETRPIFRLSEIFGPKDDIAFAILSAYVVEQSWIYEFFNRGTPVVLVAQDPQGNETMKEILPEWIRTTTFLANGRVHARELIFYKTGRLRVVVSTANLIQYDWRDIENTAWVQDFPLRSAPIPHDPKATDFPATFSRILRSLNVVAALLNMARNGHDDLPLKCAEDLRCKWDFSKAKVFLIPSIAGKHEGWPKVVQTGHTALMKALRDMGARTGKDRELTLECQGSSIGAYSTQWTNEFYCSAQGESAETWLDQPRSRRMKLPYPPLRILFPSRKTVRESALGEPGGGTMFCRRAQWAAPKFPRELFYDSNSKRGPVLMHSKMIIGIFKDTAFASGSSSAQGKNARNSGRMTDPDSDDDIVEVTPDWQKNLVGWAYVGSHNFTPSAWGNLSGTAFNPVMNL</sequence>
<keyword evidence="8" id="KW-0539">Nucleus</keyword>
<dbReference type="AlphaFoldDB" id="A0A4S4MR00"/>
<feature type="region of interest" description="Disordered" evidence="11">
    <location>
        <begin position="39"/>
        <end position="83"/>
    </location>
</feature>
<accession>A0A4S4MR00</accession>
<dbReference type="Proteomes" id="UP000308730">
    <property type="component" value="Unassembled WGS sequence"/>
</dbReference>
<keyword evidence="13" id="KW-1185">Reference proteome</keyword>
<dbReference type="PANTHER" id="PTHR12415">
    <property type="entry name" value="TYROSYL-DNA PHOSPHODIESTERASE 1"/>
    <property type="match status" value="1"/>
</dbReference>
<dbReference type="OrthoDB" id="47785at2759"/>
<feature type="compositionally biased region" description="Basic and acidic residues" evidence="11">
    <location>
        <begin position="59"/>
        <end position="68"/>
    </location>
</feature>
<dbReference type="GO" id="GO:0006281">
    <property type="term" value="P:DNA repair"/>
    <property type="evidence" value="ECO:0007669"/>
    <property type="project" value="UniProtKB-KW"/>
</dbReference>
<feature type="binding site" evidence="10">
    <location>
        <position position="526"/>
    </location>
    <ligand>
        <name>substrate</name>
    </ligand>
</feature>
<dbReference type="GO" id="GO:0017005">
    <property type="term" value="F:3'-tyrosyl-DNA phosphodiesterase activity"/>
    <property type="evidence" value="ECO:0007669"/>
    <property type="project" value="TreeGrafter"/>
</dbReference>